<dbReference type="InterPro" id="IPR013155">
    <property type="entry name" value="M/V/L/I-tRNA-synth_anticd-bd"/>
</dbReference>
<evidence type="ECO:0000256" key="3">
    <source>
        <dbReference type="ARBA" id="ARBA00022741"/>
    </source>
</evidence>
<evidence type="ECO:0000313" key="12">
    <source>
        <dbReference type="EMBL" id="OGE41267.1"/>
    </source>
</evidence>
<dbReference type="AlphaFoldDB" id="A0A1F5KK01"/>
<dbReference type="PANTHER" id="PTHR42780:SF1">
    <property type="entry name" value="ISOLEUCINE--TRNA LIGASE, CYTOPLASMIC"/>
    <property type="match status" value="1"/>
</dbReference>
<organism evidence="12 13">
    <name type="scientific">Candidatus Daviesbacteria bacterium RIFCSPHIGHO2_02_FULL_43_12</name>
    <dbReference type="NCBI Taxonomy" id="1797776"/>
    <lineage>
        <taxon>Bacteria</taxon>
        <taxon>Candidatus Daviesiibacteriota</taxon>
    </lineage>
</organism>
<keyword evidence="4" id="KW-0067">ATP-binding</keyword>
<keyword evidence="5" id="KW-0648">Protein biosynthesis</keyword>
<dbReference type="Gene3D" id="3.40.50.620">
    <property type="entry name" value="HUPs"/>
    <property type="match status" value="2"/>
</dbReference>
<evidence type="ECO:0000256" key="4">
    <source>
        <dbReference type="ARBA" id="ARBA00022840"/>
    </source>
</evidence>
<evidence type="ECO:0000256" key="5">
    <source>
        <dbReference type="ARBA" id="ARBA00022917"/>
    </source>
</evidence>
<reference evidence="12 13" key="1">
    <citation type="journal article" date="2016" name="Nat. Commun.">
        <title>Thousands of microbial genomes shed light on interconnected biogeochemical processes in an aquifer system.</title>
        <authorList>
            <person name="Anantharaman K."/>
            <person name="Brown C.T."/>
            <person name="Hug L.A."/>
            <person name="Sharon I."/>
            <person name="Castelle C.J."/>
            <person name="Probst A.J."/>
            <person name="Thomas B.C."/>
            <person name="Singh A."/>
            <person name="Wilkins M.J."/>
            <person name="Karaoz U."/>
            <person name="Brodie E.L."/>
            <person name="Williams K.H."/>
            <person name="Hubbard S.S."/>
            <person name="Banfield J.F."/>
        </authorList>
    </citation>
    <scope>NUCLEOTIDE SEQUENCE [LARGE SCALE GENOMIC DNA]</scope>
</reference>
<evidence type="ECO:0000259" key="10">
    <source>
        <dbReference type="Pfam" id="PF00133"/>
    </source>
</evidence>
<comment type="function">
    <text evidence="7">Catalyzes the attachment of isoleucine to tRNA(Ile). As IleRS can inadvertently accommodate and process structurally similar amino acids such as valine, to avoid such errors it has two additional distinct tRNA(Ile)-dependent editing activities. One activity is designated as 'pretransfer' editing and involves the hydrolysis of activated Val-AMP. The other activity is designated 'posttransfer' editing and involves deacylation of mischarged Val-tRNA(Ile).</text>
</comment>
<dbReference type="SUPFAM" id="SSF52374">
    <property type="entry name" value="Nucleotidylyl transferase"/>
    <property type="match status" value="1"/>
</dbReference>
<accession>A0A1F5KK01</accession>
<evidence type="ECO:0000256" key="1">
    <source>
        <dbReference type="ARBA" id="ARBA00013165"/>
    </source>
</evidence>
<dbReference type="InterPro" id="IPR033709">
    <property type="entry name" value="Anticodon_Ile_ABEc"/>
</dbReference>
<dbReference type="InterPro" id="IPR002301">
    <property type="entry name" value="Ile-tRNA-ligase"/>
</dbReference>
<proteinExistence type="predicted"/>
<dbReference type="InterPro" id="IPR002300">
    <property type="entry name" value="aa-tRNA-synth_Ia"/>
</dbReference>
<dbReference type="InterPro" id="IPR014729">
    <property type="entry name" value="Rossmann-like_a/b/a_fold"/>
</dbReference>
<name>A0A1F5KK01_9BACT</name>
<keyword evidence="6" id="KW-0030">Aminoacyl-tRNA synthetase</keyword>
<dbReference type="GO" id="GO:0004822">
    <property type="term" value="F:isoleucine-tRNA ligase activity"/>
    <property type="evidence" value="ECO:0007669"/>
    <property type="project" value="UniProtKB-UniRule"/>
</dbReference>
<sequence length="973" mass="112030">MAFKTVSGQVNLIEIENEISKFWKEQKIFAKSVEDRSPDNAYTFVDGPPFVTGNPHYGSLLPSIAKDVIPRYQTMLGKRVRRVFGWDCHGLPIEEKVNKLFGIKSSAQLEEKLGIEKYVQECRKYVQTASSDWRWYIEKIGRWVDMDNAYYTMSVDFMESVIWAFKQIYDKGLIYKGKRVSLFSTDTSTPVSQFEVAMDPDNYQEMEDLSVFVKFELTNTPECINDKALQSKPIYLIAWTTTPWTIPANFALAVNSKFIYSLVEVDQEYLIVAKDRVQYTFGNKVRVIAEFPGGELGGVKYAQIYDYLKSDSKTDFQVYLSEDVNLDEGTGVLHIAPAFGEVDFQMGLKHGITALSDIDEEGNLTIGPWKGIYLRDASALITEDMQKKQVLLRSEVYTHRLPFYRGSNPLIYMAQDAYFIDVQKIKERMKELNQETNWIPEHIKEGRFLHTLETSPDWCISRNRYWATIMPIWRSKTGEEIVIGSLNEMAQYCNEITVNPGYIGVNREPGTAKPTYFFRGEPMDLHRDVCDKVVLKKDGKEYFRIPEVLDCWMDSGSAPFAEYHYPFENKQAFEDSQPADFIIEYVGQVRAWFNVLLRISTLIFDQGAFTNVICTGVLAGNDGRKMSKSFGNYPDPKMILDTYGGDALRLYLMGSPVMKGEDMNFLEEGVSENYKFLLIYWNCYKFFMDYASILQWECNKIDPGTLKASLSVLDKWILARLTEVVILSRKALDNYDLPAATKLLKEFLVTDFSTWYIRRSRDRVSNNENLIDQDTFFSVMYGVLVTFTKLFAPLAPFITEEIYRTLTDEESVHLSFYPEGDKGLLNETLVQDMKTVREVVELGHSKRKEAELKLRQPLAKLTYSLSRKLSDDLEEVIAQELNVKSVEYKKSSAPKPAVELDTVVTQDLAEEGKAREIIRQVQQMRKDATLTLKDKIEIYLPQWPEQYTEMILKMTSAVKLVKSDQAEIKKIAV</sequence>
<evidence type="ECO:0000259" key="11">
    <source>
        <dbReference type="Pfam" id="PF08264"/>
    </source>
</evidence>
<dbReference type="Pfam" id="PF00133">
    <property type="entry name" value="tRNA-synt_1"/>
    <property type="match status" value="1"/>
</dbReference>
<dbReference type="SUPFAM" id="SSF50677">
    <property type="entry name" value="ValRS/IleRS/LeuRS editing domain"/>
    <property type="match status" value="1"/>
</dbReference>
<dbReference type="CDD" id="cd07961">
    <property type="entry name" value="Anticodon_Ia_Ile_ABEc"/>
    <property type="match status" value="1"/>
</dbReference>
<dbReference type="GO" id="GO:0000049">
    <property type="term" value="F:tRNA binding"/>
    <property type="evidence" value="ECO:0007669"/>
    <property type="project" value="InterPro"/>
</dbReference>
<dbReference type="Pfam" id="PF19302">
    <property type="entry name" value="DUF5915"/>
    <property type="match status" value="1"/>
</dbReference>
<comment type="caution">
    <text evidence="12">The sequence shown here is derived from an EMBL/GenBank/DDBJ whole genome shotgun (WGS) entry which is preliminary data.</text>
</comment>
<evidence type="ECO:0000256" key="7">
    <source>
        <dbReference type="ARBA" id="ARBA00025217"/>
    </source>
</evidence>
<dbReference type="Gene3D" id="1.10.730.10">
    <property type="entry name" value="Isoleucyl-tRNA Synthetase, Domain 1"/>
    <property type="match status" value="1"/>
</dbReference>
<feature type="domain" description="Aminoacyl-tRNA synthetase class Ia" evidence="10">
    <location>
        <begin position="19"/>
        <end position="662"/>
    </location>
</feature>
<dbReference type="SUPFAM" id="SSF47323">
    <property type="entry name" value="Anticodon-binding domain of a subclass of class I aminoacyl-tRNA synthetases"/>
    <property type="match status" value="1"/>
</dbReference>
<dbReference type="InterPro" id="IPR009080">
    <property type="entry name" value="tRNAsynth_Ia_anticodon-bd"/>
</dbReference>
<keyword evidence="3" id="KW-0547">Nucleotide-binding</keyword>
<dbReference type="Pfam" id="PF08264">
    <property type="entry name" value="Anticodon_1"/>
    <property type="match status" value="1"/>
</dbReference>
<dbReference type="NCBIfam" id="TIGR00392">
    <property type="entry name" value="ileS"/>
    <property type="match status" value="1"/>
</dbReference>
<evidence type="ECO:0000256" key="8">
    <source>
        <dbReference type="ARBA" id="ARBA00048359"/>
    </source>
</evidence>
<dbReference type="GO" id="GO:0005737">
    <property type="term" value="C:cytoplasm"/>
    <property type="evidence" value="ECO:0007669"/>
    <property type="project" value="UniProtKB-UniRule"/>
</dbReference>
<dbReference type="PANTHER" id="PTHR42780">
    <property type="entry name" value="SOLEUCYL-TRNA SYNTHETASE"/>
    <property type="match status" value="1"/>
</dbReference>
<dbReference type="PRINTS" id="PR00984">
    <property type="entry name" value="TRNASYNTHILE"/>
</dbReference>
<gene>
    <name evidence="12" type="ORF">A3D25_01955</name>
</gene>
<dbReference type="GO" id="GO:0002161">
    <property type="term" value="F:aminoacyl-tRNA deacylase activity"/>
    <property type="evidence" value="ECO:0007669"/>
    <property type="project" value="InterPro"/>
</dbReference>
<protein>
    <recommendedName>
        <fullName evidence="1 9">Isoleucine--tRNA ligase</fullName>
        <ecNumber evidence="1 9">6.1.1.5</ecNumber>
    </recommendedName>
</protein>
<feature type="domain" description="Methionyl/Valyl/Leucyl/Isoleucyl-tRNA synthetase anticodon-binding" evidence="11">
    <location>
        <begin position="714"/>
        <end position="859"/>
    </location>
</feature>
<dbReference type="InterPro" id="IPR009008">
    <property type="entry name" value="Val/Leu/Ile-tRNA-synth_edit"/>
</dbReference>
<dbReference type="GO" id="GO:0006428">
    <property type="term" value="P:isoleucyl-tRNA aminoacylation"/>
    <property type="evidence" value="ECO:0007669"/>
    <property type="project" value="UniProtKB-UniRule"/>
</dbReference>
<dbReference type="InterPro" id="IPR023586">
    <property type="entry name" value="Ile-tRNA-ligase_type2"/>
</dbReference>
<dbReference type="Proteomes" id="UP000177328">
    <property type="component" value="Unassembled WGS sequence"/>
</dbReference>
<evidence type="ECO:0000256" key="6">
    <source>
        <dbReference type="ARBA" id="ARBA00023146"/>
    </source>
</evidence>
<evidence type="ECO:0000256" key="9">
    <source>
        <dbReference type="NCBIfam" id="TIGR00392"/>
    </source>
</evidence>
<dbReference type="GO" id="GO:0005524">
    <property type="term" value="F:ATP binding"/>
    <property type="evidence" value="ECO:0007669"/>
    <property type="project" value="UniProtKB-KW"/>
</dbReference>
<keyword evidence="2 12" id="KW-0436">Ligase</keyword>
<dbReference type="EC" id="6.1.1.5" evidence="1 9"/>
<comment type="catalytic activity">
    <reaction evidence="8">
        <text>tRNA(Ile) + L-isoleucine + ATP = L-isoleucyl-tRNA(Ile) + AMP + diphosphate</text>
        <dbReference type="Rhea" id="RHEA:11060"/>
        <dbReference type="Rhea" id="RHEA-COMP:9666"/>
        <dbReference type="Rhea" id="RHEA-COMP:9695"/>
        <dbReference type="ChEBI" id="CHEBI:30616"/>
        <dbReference type="ChEBI" id="CHEBI:33019"/>
        <dbReference type="ChEBI" id="CHEBI:58045"/>
        <dbReference type="ChEBI" id="CHEBI:78442"/>
        <dbReference type="ChEBI" id="CHEBI:78528"/>
        <dbReference type="ChEBI" id="CHEBI:456215"/>
        <dbReference type="EC" id="6.1.1.5"/>
    </reaction>
</comment>
<evidence type="ECO:0000313" key="13">
    <source>
        <dbReference type="Proteomes" id="UP000177328"/>
    </source>
</evidence>
<evidence type="ECO:0000256" key="2">
    <source>
        <dbReference type="ARBA" id="ARBA00022598"/>
    </source>
</evidence>
<dbReference type="EMBL" id="MFDD01000002">
    <property type="protein sequence ID" value="OGE41267.1"/>
    <property type="molecule type" value="Genomic_DNA"/>
</dbReference>